<dbReference type="InParanoid" id="E9HN33"/>
<dbReference type="KEGG" id="dpx:DAPPUDRAFT_262486"/>
<protein>
    <submittedName>
        <fullName evidence="1">Uncharacterized protein</fullName>
    </submittedName>
</protein>
<name>E9HN33_DAPPU</name>
<keyword evidence="2" id="KW-1185">Reference proteome</keyword>
<dbReference type="Proteomes" id="UP000000305">
    <property type="component" value="Unassembled WGS sequence"/>
</dbReference>
<reference evidence="1 2" key="1">
    <citation type="journal article" date="2011" name="Science">
        <title>The ecoresponsive genome of Daphnia pulex.</title>
        <authorList>
            <person name="Colbourne J.K."/>
            <person name="Pfrender M.E."/>
            <person name="Gilbert D."/>
            <person name="Thomas W.K."/>
            <person name="Tucker A."/>
            <person name="Oakley T.H."/>
            <person name="Tokishita S."/>
            <person name="Aerts A."/>
            <person name="Arnold G.J."/>
            <person name="Basu M.K."/>
            <person name="Bauer D.J."/>
            <person name="Caceres C.E."/>
            <person name="Carmel L."/>
            <person name="Casola C."/>
            <person name="Choi J.H."/>
            <person name="Detter J.C."/>
            <person name="Dong Q."/>
            <person name="Dusheyko S."/>
            <person name="Eads B.D."/>
            <person name="Frohlich T."/>
            <person name="Geiler-Samerotte K.A."/>
            <person name="Gerlach D."/>
            <person name="Hatcher P."/>
            <person name="Jogdeo S."/>
            <person name="Krijgsveld J."/>
            <person name="Kriventseva E.V."/>
            <person name="Kultz D."/>
            <person name="Laforsch C."/>
            <person name="Lindquist E."/>
            <person name="Lopez J."/>
            <person name="Manak J.R."/>
            <person name="Muller J."/>
            <person name="Pangilinan J."/>
            <person name="Patwardhan R.P."/>
            <person name="Pitluck S."/>
            <person name="Pritham E.J."/>
            <person name="Rechtsteiner A."/>
            <person name="Rho M."/>
            <person name="Rogozin I.B."/>
            <person name="Sakarya O."/>
            <person name="Salamov A."/>
            <person name="Schaack S."/>
            <person name="Shapiro H."/>
            <person name="Shiga Y."/>
            <person name="Skalitzky C."/>
            <person name="Smith Z."/>
            <person name="Souvorov A."/>
            <person name="Sung W."/>
            <person name="Tang Z."/>
            <person name="Tsuchiya D."/>
            <person name="Tu H."/>
            <person name="Vos H."/>
            <person name="Wang M."/>
            <person name="Wolf Y.I."/>
            <person name="Yamagata H."/>
            <person name="Yamada T."/>
            <person name="Ye Y."/>
            <person name="Shaw J.R."/>
            <person name="Andrews J."/>
            <person name="Crease T.J."/>
            <person name="Tang H."/>
            <person name="Lucas S.M."/>
            <person name="Robertson H.M."/>
            <person name="Bork P."/>
            <person name="Koonin E.V."/>
            <person name="Zdobnov E.M."/>
            <person name="Grigoriev I.V."/>
            <person name="Lynch M."/>
            <person name="Boore J.L."/>
        </authorList>
    </citation>
    <scope>NUCLEOTIDE SEQUENCE [LARGE SCALE GENOMIC DNA]</scope>
</reference>
<evidence type="ECO:0000313" key="2">
    <source>
        <dbReference type="Proteomes" id="UP000000305"/>
    </source>
</evidence>
<dbReference type="EMBL" id="GL732692">
    <property type="protein sequence ID" value="EFX66861.1"/>
    <property type="molecule type" value="Genomic_DNA"/>
</dbReference>
<dbReference type="HOGENOM" id="CLU_2374879_0_0_1"/>
<dbReference type="AlphaFoldDB" id="E9HN33"/>
<accession>E9HN33</accession>
<gene>
    <name evidence="1" type="ORF">DAPPUDRAFT_262486</name>
</gene>
<organism evidence="1 2">
    <name type="scientific">Daphnia pulex</name>
    <name type="common">Water flea</name>
    <dbReference type="NCBI Taxonomy" id="6669"/>
    <lineage>
        <taxon>Eukaryota</taxon>
        <taxon>Metazoa</taxon>
        <taxon>Ecdysozoa</taxon>
        <taxon>Arthropoda</taxon>
        <taxon>Crustacea</taxon>
        <taxon>Branchiopoda</taxon>
        <taxon>Diplostraca</taxon>
        <taxon>Cladocera</taxon>
        <taxon>Anomopoda</taxon>
        <taxon>Daphniidae</taxon>
        <taxon>Daphnia</taxon>
    </lineage>
</organism>
<proteinExistence type="predicted"/>
<sequence length="95" mass="10558">MRLLFAGYGCPTVAGFGYYSLPERSTVVNPQVPPVVPPIVIRVRPELPRFVPAPFGRRPEAKLVSKCLRQITVDSQSKTFSHLVIAILFKTHPSI</sequence>
<evidence type="ECO:0000313" key="1">
    <source>
        <dbReference type="EMBL" id="EFX66861.1"/>
    </source>
</evidence>